<dbReference type="GO" id="GO:0016787">
    <property type="term" value="F:hydrolase activity"/>
    <property type="evidence" value="ECO:0007669"/>
    <property type="project" value="UniProtKB-KW"/>
</dbReference>
<keyword evidence="3" id="KW-0378">Hydrolase</keyword>
<name>A0A6M3IS71_9ZZZZ</name>
<dbReference type="InterPro" id="IPR018537">
    <property type="entry name" value="Peptidoglycan-bd_3"/>
</dbReference>
<dbReference type="InterPro" id="IPR008565">
    <property type="entry name" value="TtsA-like_GH18_dom"/>
</dbReference>
<evidence type="ECO:0000259" key="1">
    <source>
        <dbReference type="Pfam" id="PF05838"/>
    </source>
</evidence>
<dbReference type="Gene3D" id="1.20.141.10">
    <property type="entry name" value="Chitosanase, subunit A, domain 1"/>
    <property type="match status" value="1"/>
</dbReference>
<feature type="domain" description="Peptidoglycan binding" evidence="2">
    <location>
        <begin position="112"/>
        <end position="178"/>
    </location>
</feature>
<dbReference type="Pfam" id="PF09374">
    <property type="entry name" value="PG_binding_3"/>
    <property type="match status" value="1"/>
</dbReference>
<reference evidence="3" key="1">
    <citation type="submission" date="2020-03" db="EMBL/GenBank/DDBJ databases">
        <title>The deep terrestrial virosphere.</title>
        <authorList>
            <person name="Holmfeldt K."/>
            <person name="Nilsson E."/>
            <person name="Simone D."/>
            <person name="Lopez-Fernandez M."/>
            <person name="Wu X."/>
            <person name="de Brujin I."/>
            <person name="Lundin D."/>
            <person name="Andersson A."/>
            <person name="Bertilsson S."/>
            <person name="Dopson M."/>
        </authorList>
    </citation>
    <scope>NUCLEOTIDE SEQUENCE</scope>
    <source>
        <strain evidence="3">MM415B01106</strain>
    </source>
</reference>
<sequence length="180" mass="20563">MRIGRGYEKWLKGMKRRIGEAVMDEKFEKSVEKILALEGGYVNDREDAGGPTRWGISQRSYPEISIDDLTRDQAIEIYFRDFWGPGRLGEFERREIAEKIFSLGVNMGLRKAIVILQLALIYTGRKVRLDGMVGPATIGAVNGHENAEWLLDKIKLFAVREYASIGKVRFLRGWIERALA</sequence>
<dbReference type="SUPFAM" id="SSF53955">
    <property type="entry name" value="Lysozyme-like"/>
    <property type="match status" value="1"/>
</dbReference>
<dbReference type="InterPro" id="IPR023346">
    <property type="entry name" value="Lysozyme-like_dom_sf"/>
</dbReference>
<dbReference type="Pfam" id="PF05838">
    <property type="entry name" value="Glyco_hydro_108"/>
    <property type="match status" value="1"/>
</dbReference>
<dbReference type="AlphaFoldDB" id="A0A6M3IS71"/>
<protein>
    <submittedName>
        <fullName evidence="3">Putative glycoside hydrolase</fullName>
    </submittedName>
</protein>
<evidence type="ECO:0000313" key="3">
    <source>
        <dbReference type="EMBL" id="QJA60509.1"/>
    </source>
</evidence>
<evidence type="ECO:0000259" key="2">
    <source>
        <dbReference type="Pfam" id="PF09374"/>
    </source>
</evidence>
<gene>
    <name evidence="3" type="ORF">MM415B01106_0016</name>
</gene>
<dbReference type="EMBL" id="MT141411">
    <property type="protein sequence ID" value="QJA60509.1"/>
    <property type="molecule type" value="Genomic_DNA"/>
</dbReference>
<proteinExistence type="predicted"/>
<dbReference type="CDD" id="cd13926">
    <property type="entry name" value="N-acetylmuramidase_GH108"/>
    <property type="match status" value="1"/>
</dbReference>
<organism evidence="3">
    <name type="scientific">viral metagenome</name>
    <dbReference type="NCBI Taxonomy" id="1070528"/>
    <lineage>
        <taxon>unclassified sequences</taxon>
        <taxon>metagenomes</taxon>
        <taxon>organismal metagenomes</taxon>
    </lineage>
</organism>
<accession>A0A6M3IS71</accession>
<feature type="domain" description="TtsA-like Glycoside hydrolase family 108" evidence="1">
    <location>
        <begin position="32"/>
        <end position="108"/>
    </location>
</feature>